<dbReference type="KEGG" id="suls:Sdiek1_2894"/>
<accession>A0A1Y0HR70</accession>
<dbReference type="InterPro" id="IPR029063">
    <property type="entry name" value="SAM-dependent_MTases_sf"/>
</dbReference>
<gene>
    <name evidence="2" type="ORF">Sdiek1_2894</name>
</gene>
<reference evidence="3" key="1">
    <citation type="submission" date="2017-05" db="EMBL/GenBank/DDBJ databases">
        <title>Dechlorination kinetics govern the competition between two new strains of the genus Sulfurospirillum.</title>
        <authorList>
            <person name="Buttet G.F."/>
            <person name="Murray A.M."/>
            <person name="Goris T."/>
            <person name="Burion M."/>
            <person name="Lin B."/>
            <person name="Rolle M."/>
            <person name="Maillard J."/>
        </authorList>
    </citation>
    <scope>NUCLEOTIDE SEQUENCE [LARGE SCALE GENOMIC DNA]</scope>
    <source>
        <strain evidence="3">SL2-1</strain>
    </source>
</reference>
<proteinExistence type="predicted"/>
<evidence type="ECO:0000313" key="3">
    <source>
        <dbReference type="Proteomes" id="UP000196005"/>
    </source>
</evidence>
<protein>
    <recommendedName>
        <fullName evidence="1">Methyltransferase domain-containing protein</fullName>
    </recommendedName>
</protein>
<organism evidence="2 3">
    <name type="scientific">Sulfurospirillum diekertiae</name>
    <dbReference type="NCBI Taxonomy" id="1854492"/>
    <lineage>
        <taxon>Bacteria</taxon>
        <taxon>Pseudomonadati</taxon>
        <taxon>Campylobacterota</taxon>
        <taxon>Epsilonproteobacteria</taxon>
        <taxon>Campylobacterales</taxon>
        <taxon>Sulfurospirillaceae</taxon>
        <taxon>Sulfurospirillum</taxon>
    </lineage>
</organism>
<keyword evidence="3" id="KW-1185">Reference proteome</keyword>
<dbReference type="Gene3D" id="3.40.50.150">
    <property type="entry name" value="Vaccinia Virus protein VP39"/>
    <property type="match status" value="1"/>
</dbReference>
<dbReference type="EMBL" id="CP021416">
    <property type="protein sequence ID" value="ARU50036.1"/>
    <property type="molecule type" value="Genomic_DNA"/>
</dbReference>
<name>A0A1Y0HR70_9BACT</name>
<evidence type="ECO:0000313" key="2">
    <source>
        <dbReference type="EMBL" id="ARU50036.1"/>
    </source>
</evidence>
<feature type="domain" description="Methyltransferase" evidence="1">
    <location>
        <begin position="52"/>
        <end position="141"/>
    </location>
</feature>
<dbReference type="RefSeq" id="WP_087439700.1">
    <property type="nucleotide sequence ID" value="NZ_CP021416.1"/>
</dbReference>
<dbReference type="OrthoDB" id="9791837at2"/>
<evidence type="ECO:0000259" key="1">
    <source>
        <dbReference type="Pfam" id="PF13649"/>
    </source>
</evidence>
<dbReference type="SUPFAM" id="SSF53335">
    <property type="entry name" value="S-adenosyl-L-methionine-dependent methyltransferases"/>
    <property type="match status" value="1"/>
</dbReference>
<dbReference type="Proteomes" id="UP000196005">
    <property type="component" value="Chromosome"/>
</dbReference>
<dbReference type="InterPro" id="IPR041698">
    <property type="entry name" value="Methyltransf_25"/>
</dbReference>
<dbReference type="Pfam" id="PF13649">
    <property type="entry name" value="Methyltransf_25"/>
    <property type="match status" value="1"/>
</dbReference>
<dbReference type="AlphaFoldDB" id="A0A1Y0HR70"/>
<sequence>MPRINNQTFYENAIKRYGCTARGLNWNSKQSQHTRFEVIHTLLEAHLPSSKIVDAGCGFGDLYLFLQQKGSLPRKYIGYDTLQEAIFVAHKRTKQHFVHKDILNDELELADFYIASGSMNILNRFETFLFIRRCYEASKKGFVFNLLKGEEKQGHFNYFLPHEIEAYTSEFAYDVEMYEDYMEGDFTVFLKKEDV</sequence>